<dbReference type="CDD" id="cd12885">
    <property type="entry name" value="SPRY_RanBP_like"/>
    <property type="match status" value="1"/>
</dbReference>
<dbReference type="EMBL" id="CAKOGP040001781">
    <property type="protein sequence ID" value="CAJ1951426.1"/>
    <property type="molecule type" value="Genomic_DNA"/>
</dbReference>
<dbReference type="InterPro" id="IPR044736">
    <property type="entry name" value="Gid1/RanBPM/SPLA_SPRY"/>
</dbReference>
<dbReference type="SMART" id="SM00449">
    <property type="entry name" value="SPRY"/>
    <property type="match status" value="1"/>
</dbReference>
<dbReference type="Pfam" id="PF00622">
    <property type="entry name" value="SPRY"/>
    <property type="match status" value="1"/>
</dbReference>
<dbReference type="InterPro" id="IPR001870">
    <property type="entry name" value="B30.2/SPRY"/>
</dbReference>
<keyword evidence="3" id="KW-1185">Reference proteome</keyword>
<evidence type="ECO:0000313" key="2">
    <source>
        <dbReference type="EMBL" id="CAJ1951426.1"/>
    </source>
</evidence>
<dbReference type="CDD" id="cd09917">
    <property type="entry name" value="F-box_SF"/>
    <property type="match status" value="1"/>
</dbReference>
<proteinExistence type="predicted"/>
<dbReference type="SUPFAM" id="SSF81383">
    <property type="entry name" value="F-box domain"/>
    <property type="match status" value="1"/>
</dbReference>
<protein>
    <recommendedName>
        <fullName evidence="1">B30.2/SPRY domain-containing protein</fullName>
    </recommendedName>
</protein>
<dbReference type="SUPFAM" id="SSF49899">
    <property type="entry name" value="Concanavalin A-like lectins/glucanases"/>
    <property type="match status" value="1"/>
</dbReference>
<organism evidence="2 3">
    <name type="scientific">Cylindrotheca closterium</name>
    <dbReference type="NCBI Taxonomy" id="2856"/>
    <lineage>
        <taxon>Eukaryota</taxon>
        <taxon>Sar</taxon>
        <taxon>Stramenopiles</taxon>
        <taxon>Ochrophyta</taxon>
        <taxon>Bacillariophyta</taxon>
        <taxon>Bacillariophyceae</taxon>
        <taxon>Bacillariophycidae</taxon>
        <taxon>Bacillariales</taxon>
        <taxon>Bacillariaceae</taxon>
        <taxon>Cylindrotheca</taxon>
    </lineage>
</organism>
<dbReference type="Gene3D" id="2.60.120.920">
    <property type="match status" value="1"/>
</dbReference>
<evidence type="ECO:0000259" key="1">
    <source>
        <dbReference type="PROSITE" id="PS50188"/>
    </source>
</evidence>
<dbReference type="Proteomes" id="UP001295423">
    <property type="component" value="Unassembled WGS sequence"/>
</dbReference>
<accession>A0AAD2FSP3</accession>
<dbReference type="InterPro" id="IPR050618">
    <property type="entry name" value="Ubq-SigPath_Reg"/>
</dbReference>
<dbReference type="PROSITE" id="PS50188">
    <property type="entry name" value="B302_SPRY"/>
    <property type="match status" value="1"/>
</dbReference>
<sequence length="384" mass="43264">MKLSSLSTDAQIDVFSFLDLDSLRRMMATDRSFRCLLLSDTAYQMWLYQFELRWGKLPQDMHTDPVLKNDVPLPGSISASESFPSPVGRLGKTNLPLLLSTTPEEIPQRLIQYFYHPGATFDVSTKQTPRLEYSFNVTGYVYSIRANLPLPKPKCQISEIETVTETTLMDDGEEVATLENELIYEWRPFVSPYRYQAGPKSTINVSPRLVSYFEIAIGTRQWDCPPPLFRDDCVCIGLTTSPSRWVSKLPGWDKLSFGYHGDNGGLYHGSGRNIGLVSTFGPGDTVGMGIDYVHRYIFVTKNGQFVTAAFRDLSIDMLANIHFFPIVGLYTSHVVEVNYMGMAQPFCFDLAAYCNRDQEQVTLAIEKCMEQDASALRVGHSISV</sequence>
<feature type="domain" description="B30.2/SPRY" evidence="1">
    <location>
        <begin position="135"/>
        <end position="346"/>
    </location>
</feature>
<reference evidence="2" key="1">
    <citation type="submission" date="2023-08" db="EMBL/GenBank/DDBJ databases">
        <authorList>
            <person name="Audoor S."/>
            <person name="Bilcke G."/>
        </authorList>
    </citation>
    <scope>NUCLEOTIDE SEQUENCE</scope>
</reference>
<dbReference type="AlphaFoldDB" id="A0AAD2FSP3"/>
<evidence type="ECO:0000313" key="3">
    <source>
        <dbReference type="Proteomes" id="UP001295423"/>
    </source>
</evidence>
<gene>
    <name evidence="2" type="ORF">CYCCA115_LOCUS13067</name>
</gene>
<dbReference type="PANTHER" id="PTHR12864">
    <property type="entry name" value="RAN BINDING PROTEIN 9-RELATED"/>
    <property type="match status" value="1"/>
</dbReference>
<dbReference type="InterPro" id="IPR013320">
    <property type="entry name" value="ConA-like_dom_sf"/>
</dbReference>
<dbReference type="InterPro" id="IPR003877">
    <property type="entry name" value="SPRY_dom"/>
</dbReference>
<comment type="caution">
    <text evidence="2">The sequence shown here is derived from an EMBL/GenBank/DDBJ whole genome shotgun (WGS) entry which is preliminary data.</text>
</comment>
<dbReference type="InterPro" id="IPR043136">
    <property type="entry name" value="B30.2/SPRY_sf"/>
</dbReference>
<dbReference type="InterPro" id="IPR036047">
    <property type="entry name" value="F-box-like_dom_sf"/>
</dbReference>
<name>A0AAD2FSP3_9STRA</name>